<sequence length="40" mass="4554">MNQPNGPKTHALTPNRKAPDRLLGFPRSRILVPKQHQMHA</sequence>
<protein>
    <submittedName>
        <fullName evidence="2">Uncharacterized protein</fullName>
    </submittedName>
</protein>
<reference evidence="2" key="2">
    <citation type="journal article" date="2015" name="Data Brief">
        <title>Shoot transcriptome of the giant reed, Arundo donax.</title>
        <authorList>
            <person name="Barrero R.A."/>
            <person name="Guerrero F.D."/>
            <person name="Moolhuijzen P."/>
            <person name="Goolsby J.A."/>
            <person name="Tidwell J."/>
            <person name="Bellgard S.E."/>
            <person name="Bellgard M.I."/>
        </authorList>
    </citation>
    <scope>NUCLEOTIDE SEQUENCE</scope>
    <source>
        <tissue evidence="2">Shoot tissue taken approximately 20 cm above the soil surface</tissue>
    </source>
</reference>
<feature type="region of interest" description="Disordered" evidence="1">
    <location>
        <begin position="1"/>
        <end position="23"/>
    </location>
</feature>
<evidence type="ECO:0000256" key="1">
    <source>
        <dbReference type="SAM" id="MobiDB-lite"/>
    </source>
</evidence>
<organism evidence="2">
    <name type="scientific">Arundo donax</name>
    <name type="common">Giant reed</name>
    <name type="synonym">Donax arundinaceus</name>
    <dbReference type="NCBI Taxonomy" id="35708"/>
    <lineage>
        <taxon>Eukaryota</taxon>
        <taxon>Viridiplantae</taxon>
        <taxon>Streptophyta</taxon>
        <taxon>Embryophyta</taxon>
        <taxon>Tracheophyta</taxon>
        <taxon>Spermatophyta</taxon>
        <taxon>Magnoliopsida</taxon>
        <taxon>Liliopsida</taxon>
        <taxon>Poales</taxon>
        <taxon>Poaceae</taxon>
        <taxon>PACMAD clade</taxon>
        <taxon>Arundinoideae</taxon>
        <taxon>Arundineae</taxon>
        <taxon>Arundo</taxon>
    </lineage>
</organism>
<dbReference type="AlphaFoldDB" id="A0A0A9H7J2"/>
<evidence type="ECO:0000313" key="2">
    <source>
        <dbReference type="EMBL" id="JAE33130.1"/>
    </source>
</evidence>
<proteinExistence type="predicted"/>
<name>A0A0A9H7J2_ARUDO</name>
<accession>A0A0A9H7J2</accession>
<reference evidence="2" key="1">
    <citation type="submission" date="2014-09" db="EMBL/GenBank/DDBJ databases">
        <authorList>
            <person name="Magalhaes I.L.F."/>
            <person name="Oliveira U."/>
            <person name="Santos F.R."/>
            <person name="Vidigal T.H.D.A."/>
            <person name="Brescovit A.D."/>
            <person name="Santos A.J."/>
        </authorList>
    </citation>
    <scope>NUCLEOTIDE SEQUENCE</scope>
    <source>
        <tissue evidence="2">Shoot tissue taken approximately 20 cm above the soil surface</tissue>
    </source>
</reference>
<dbReference type="EMBL" id="GBRH01164766">
    <property type="protein sequence ID" value="JAE33130.1"/>
    <property type="molecule type" value="Transcribed_RNA"/>
</dbReference>